<proteinExistence type="predicted"/>
<evidence type="ECO:0000256" key="1">
    <source>
        <dbReference type="SAM" id="Phobius"/>
    </source>
</evidence>
<reference evidence="2" key="2">
    <citation type="journal article" date="2015" name="Data Brief">
        <title>Shoot transcriptome of the giant reed, Arundo donax.</title>
        <authorList>
            <person name="Barrero R.A."/>
            <person name="Guerrero F.D."/>
            <person name="Moolhuijzen P."/>
            <person name="Goolsby J.A."/>
            <person name="Tidwell J."/>
            <person name="Bellgard S.E."/>
            <person name="Bellgard M.I."/>
        </authorList>
    </citation>
    <scope>NUCLEOTIDE SEQUENCE</scope>
    <source>
        <tissue evidence="2">Shoot tissue taken approximately 20 cm above the soil surface</tissue>
    </source>
</reference>
<sequence length="69" mass="7719">MQSKISPCALQTHKQLSTSICHSAPLRSQKHLHFPDLLFLPLIIAIPCYTCVCVCCSQSFMTRRVSSIV</sequence>
<organism evidence="2">
    <name type="scientific">Arundo donax</name>
    <name type="common">Giant reed</name>
    <name type="synonym">Donax arundinaceus</name>
    <dbReference type="NCBI Taxonomy" id="35708"/>
    <lineage>
        <taxon>Eukaryota</taxon>
        <taxon>Viridiplantae</taxon>
        <taxon>Streptophyta</taxon>
        <taxon>Embryophyta</taxon>
        <taxon>Tracheophyta</taxon>
        <taxon>Spermatophyta</taxon>
        <taxon>Magnoliopsida</taxon>
        <taxon>Liliopsida</taxon>
        <taxon>Poales</taxon>
        <taxon>Poaceae</taxon>
        <taxon>PACMAD clade</taxon>
        <taxon>Arundinoideae</taxon>
        <taxon>Arundineae</taxon>
        <taxon>Arundo</taxon>
    </lineage>
</organism>
<protein>
    <submittedName>
        <fullName evidence="2">Uncharacterized protein</fullName>
    </submittedName>
</protein>
<dbReference type="AlphaFoldDB" id="A0A0A8ZQA3"/>
<keyword evidence="1" id="KW-1133">Transmembrane helix</keyword>
<accession>A0A0A8ZQA3</accession>
<evidence type="ECO:0000313" key="2">
    <source>
        <dbReference type="EMBL" id="JAD37007.1"/>
    </source>
</evidence>
<name>A0A0A8ZQA3_ARUDO</name>
<keyword evidence="1" id="KW-0812">Transmembrane</keyword>
<feature type="transmembrane region" description="Helical" evidence="1">
    <location>
        <begin position="37"/>
        <end position="56"/>
    </location>
</feature>
<keyword evidence="1" id="KW-0472">Membrane</keyword>
<dbReference type="EMBL" id="GBRH01260888">
    <property type="protein sequence ID" value="JAD37007.1"/>
    <property type="molecule type" value="Transcribed_RNA"/>
</dbReference>
<reference evidence="2" key="1">
    <citation type="submission" date="2014-09" db="EMBL/GenBank/DDBJ databases">
        <authorList>
            <person name="Magalhaes I.L.F."/>
            <person name="Oliveira U."/>
            <person name="Santos F.R."/>
            <person name="Vidigal T.H.D.A."/>
            <person name="Brescovit A.D."/>
            <person name="Santos A.J."/>
        </authorList>
    </citation>
    <scope>NUCLEOTIDE SEQUENCE</scope>
    <source>
        <tissue evidence="2">Shoot tissue taken approximately 20 cm above the soil surface</tissue>
    </source>
</reference>